<keyword evidence="2" id="KW-0732">Signal</keyword>
<dbReference type="SMART" id="SM00028">
    <property type="entry name" value="TPR"/>
    <property type="match status" value="2"/>
</dbReference>
<dbReference type="EMBL" id="JAHYXK010000006">
    <property type="protein sequence ID" value="MBW7467290.1"/>
    <property type="molecule type" value="Genomic_DNA"/>
</dbReference>
<accession>A0ABS7CTV9</accession>
<feature type="chain" id="PRO_5045679052" description="Tetratricopeptide repeat-containing protein" evidence="2">
    <location>
        <begin position="21"/>
        <end position="239"/>
    </location>
</feature>
<keyword evidence="1" id="KW-0802">TPR repeat</keyword>
<gene>
    <name evidence="3" type="ORF">K0O23_09430</name>
</gene>
<dbReference type="RefSeq" id="WP_219877173.1">
    <property type="nucleotide sequence ID" value="NZ_JAHYXK010000006.1"/>
</dbReference>
<reference evidence="3 4" key="1">
    <citation type="journal article" date="2016" name="Int. J. Syst. Evol. Microbiol.">
        <title>Pontibacter aydingkolensis sp. nov., isolated from soil of a salt lake.</title>
        <authorList>
            <person name="Osman G."/>
            <person name="Zhang T."/>
            <person name="Lou K."/>
            <person name="Gao Y."/>
            <person name="Chang W."/>
            <person name="Lin Q."/>
            <person name="Yang H.M."/>
            <person name="Huo X.D."/>
            <person name="Wang N."/>
        </authorList>
    </citation>
    <scope>NUCLEOTIDE SEQUENCE [LARGE SCALE GENOMIC DNA]</scope>
    <source>
        <strain evidence="3 4">KACC 19255</strain>
    </source>
</reference>
<name>A0ABS7CTV9_9BACT</name>
<feature type="repeat" description="TPR" evidence="1">
    <location>
        <begin position="100"/>
        <end position="133"/>
    </location>
</feature>
<feature type="repeat" description="TPR" evidence="1">
    <location>
        <begin position="66"/>
        <end position="99"/>
    </location>
</feature>
<evidence type="ECO:0008006" key="5">
    <source>
        <dbReference type="Google" id="ProtNLM"/>
    </source>
</evidence>
<dbReference type="SUPFAM" id="SSF48452">
    <property type="entry name" value="TPR-like"/>
    <property type="match status" value="1"/>
</dbReference>
<dbReference type="PROSITE" id="PS50005">
    <property type="entry name" value="TPR"/>
    <property type="match status" value="2"/>
</dbReference>
<evidence type="ECO:0000313" key="3">
    <source>
        <dbReference type="EMBL" id="MBW7467290.1"/>
    </source>
</evidence>
<comment type="caution">
    <text evidence="3">The sequence shown here is derived from an EMBL/GenBank/DDBJ whole genome shotgun (WGS) entry which is preliminary data.</text>
</comment>
<proteinExistence type="predicted"/>
<evidence type="ECO:0000256" key="2">
    <source>
        <dbReference type="SAM" id="SignalP"/>
    </source>
</evidence>
<keyword evidence="4" id="KW-1185">Reference proteome</keyword>
<dbReference type="PANTHER" id="PTHR12558">
    <property type="entry name" value="CELL DIVISION CYCLE 16,23,27"/>
    <property type="match status" value="1"/>
</dbReference>
<protein>
    <recommendedName>
        <fullName evidence="5">Tetratricopeptide repeat-containing protein</fullName>
    </recommendedName>
</protein>
<evidence type="ECO:0000256" key="1">
    <source>
        <dbReference type="PROSITE-ProRule" id="PRU00339"/>
    </source>
</evidence>
<organism evidence="3 4">
    <name type="scientific">Pontibacter aydingkolensis</name>
    <dbReference type="NCBI Taxonomy" id="1911536"/>
    <lineage>
        <taxon>Bacteria</taxon>
        <taxon>Pseudomonadati</taxon>
        <taxon>Bacteroidota</taxon>
        <taxon>Cytophagia</taxon>
        <taxon>Cytophagales</taxon>
        <taxon>Hymenobacteraceae</taxon>
        <taxon>Pontibacter</taxon>
    </lineage>
</organism>
<evidence type="ECO:0000313" key="4">
    <source>
        <dbReference type="Proteomes" id="UP000813018"/>
    </source>
</evidence>
<sequence>MRRLLFALTVILFATSAGFAQEQQTDQSHLVLPMFGNKTKTEAQQQKDEKFLTSCDKSFTNRQEASQFFMERGWEYFNEGQVDTAMYRFNLAWLLNPNNMDTYWAFGLISASKDNNKEALTYYEKAKAIDPKNSMLLSDMASAQLAIYKNGKKKKKELKKATALLDESIAANAQNAYALYNYSLVRFYEKKYPEAWDYLHKSRILNMSVIDYTYISELVEIMPDPQGFFRSSDAVAEQE</sequence>
<dbReference type="Proteomes" id="UP000813018">
    <property type="component" value="Unassembled WGS sequence"/>
</dbReference>
<feature type="signal peptide" evidence="2">
    <location>
        <begin position="1"/>
        <end position="20"/>
    </location>
</feature>
<dbReference type="InterPro" id="IPR011990">
    <property type="entry name" value="TPR-like_helical_dom_sf"/>
</dbReference>
<dbReference type="PANTHER" id="PTHR12558:SF13">
    <property type="entry name" value="CELL DIVISION CYCLE PROTEIN 27 HOMOLOG"/>
    <property type="match status" value="1"/>
</dbReference>
<dbReference type="InterPro" id="IPR019734">
    <property type="entry name" value="TPR_rpt"/>
</dbReference>
<dbReference type="Gene3D" id="1.25.40.10">
    <property type="entry name" value="Tetratricopeptide repeat domain"/>
    <property type="match status" value="1"/>
</dbReference>